<keyword evidence="6 13" id="KW-0285">Flavoprotein</keyword>
<comment type="subcellular location">
    <subcellularLocation>
        <location evidence="3">Peroxisome</location>
    </subcellularLocation>
</comment>
<dbReference type="InterPro" id="IPR036250">
    <property type="entry name" value="AcylCo_DH-like_C"/>
</dbReference>
<dbReference type="AlphaFoldDB" id="A0AAD5SEM9"/>
<evidence type="ECO:0000313" key="20">
    <source>
        <dbReference type="EMBL" id="KAJ3052648.1"/>
    </source>
</evidence>
<keyword evidence="21" id="KW-1185">Reference proteome</keyword>
<feature type="domain" description="Acyl-CoA oxidase C-terminal" evidence="16">
    <location>
        <begin position="532"/>
        <end position="708"/>
    </location>
</feature>
<dbReference type="Pfam" id="PF14749">
    <property type="entry name" value="Acyl-CoA_ox_N"/>
    <property type="match status" value="1"/>
</dbReference>
<sequence>MPPAKRVALLSNHLQPEDVRQPAGPMVGDGLRTIEVEQTNKLPSPAQTLAEERSKPSFPVRQMTYFLDGGEKMTALKEKIMLQLERDPIMKVSDQHDITLPEIRERTMAKVRRAAYYVAHESQETFKRRMEIISVLDPATWTRIGVHYGLFFGALRGQATPEQFSYWAQKGAVTLNGMVGCFAMTELGHGSNVAGLETTATYDEASDEFIIHTPTLTATKWWIGGAAQTATHAAVFAQLIVKGKKYGVKTFIVPLRDPQTFELKPGVVIGDIGAKMGRHGIDNGYIQFTYVRIPRSYMLMKHSKVSRRGDVKEPPLQQLAYGALISGRVSMVTDSGNVAKKALTVAIRYAAIRRQFGSKPTEPETKILDYVIHQYRLMPLLAQAFAMHFTAVEVNRIYESLMVRLDTLHPGSKDQEEVLEQLKEVHGTSAGLKAFCTWTCLNIIDQCRQACGGHGYSAYTGLASTYSDFAVHCTWEGDNTILTLQAGRYLVGCYREAKSGKKQAGGVAYLNNLQSILGKRCEVKTPSEIASLSVIAEAFSLVAANVVKKAGDDFEAALSRGLKEEAAHEECSQVRLAAAKMHSFGYLFHRFRDAAERCPRELREMLEKLCLLYGLYTVAENSGAFLQYGYFTPEQIDWIRAEVSELCRWVRGRAVPLTDAFNYSNFVLNSPLGRFDGNAYESYFGVVQRAYPAGQVPAYFDRQIKPLLTRKFEGDEMMEIDDDDE</sequence>
<feature type="domain" description="Acyl-CoA oxidase C-alpha1" evidence="19">
    <location>
        <begin position="321"/>
        <end position="491"/>
    </location>
</feature>
<keyword evidence="8" id="KW-0276">Fatty acid metabolism</keyword>
<dbReference type="Pfam" id="PF22924">
    <property type="entry name" value="ACOX_C_alpha1"/>
    <property type="match status" value="1"/>
</dbReference>
<dbReference type="InterPro" id="IPR012258">
    <property type="entry name" value="Acyl-CoA_oxidase"/>
</dbReference>
<dbReference type="GO" id="GO:0055088">
    <property type="term" value="P:lipid homeostasis"/>
    <property type="evidence" value="ECO:0007669"/>
    <property type="project" value="TreeGrafter"/>
</dbReference>
<evidence type="ECO:0000313" key="21">
    <source>
        <dbReference type="Proteomes" id="UP001212841"/>
    </source>
</evidence>
<evidence type="ECO:0000259" key="16">
    <source>
        <dbReference type="Pfam" id="PF01756"/>
    </source>
</evidence>
<name>A0AAD5SEM9_9FUNG</name>
<organism evidence="20 21">
    <name type="scientific">Rhizophlyctis rosea</name>
    <dbReference type="NCBI Taxonomy" id="64517"/>
    <lineage>
        <taxon>Eukaryota</taxon>
        <taxon>Fungi</taxon>
        <taxon>Fungi incertae sedis</taxon>
        <taxon>Chytridiomycota</taxon>
        <taxon>Chytridiomycota incertae sedis</taxon>
        <taxon>Chytridiomycetes</taxon>
        <taxon>Rhizophlyctidales</taxon>
        <taxon>Rhizophlyctidaceae</taxon>
        <taxon>Rhizophlyctis</taxon>
    </lineage>
</organism>
<feature type="active site" description="Proton acceptor" evidence="14">
    <location>
        <position position="476"/>
    </location>
</feature>
<keyword evidence="11" id="KW-0576">Peroxisome</keyword>
<comment type="subunit">
    <text evidence="12">Heteropentamer composed of five different subunits.</text>
</comment>
<dbReference type="InterPro" id="IPR006091">
    <property type="entry name" value="Acyl-CoA_Oxase/DH_mid-dom"/>
</dbReference>
<comment type="catalytic activity">
    <reaction evidence="1">
        <text>a 2,3-saturated acyl-CoA + O2 = a (2E)-enoyl-CoA + H2O2</text>
        <dbReference type="Rhea" id="RHEA:38959"/>
        <dbReference type="ChEBI" id="CHEBI:15379"/>
        <dbReference type="ChEBI" id="CHEBI:16240"/>
        <dbReference type="ChEBI" id="CHEBI:58856"/>
        <dbReference type="ChEBI" id="CHEBI:65111"/>
        <dbReference type="EC" id="1.3.3.6"/>
    </reaction>
</comment>
<dbReference type="GO" id="GO:0003997">
    <property type="term" value="F:acyl-CoA oxidase activity"/>
    <property type="evidence" value="ECO:0007669"/>
    <property type="project" value="UniProtKB-EC"/>
</dbReference>
<feature type="domain" description="Acyl-coenzyme A oxidase N-terminal" evidence="18">
    <location>
        <begin position="60"/>
        <end position="169"/>
    </location>
</feature>
<dbReference type="Pfam" id="PF02770">
    <property type="entry name" value="Acyl-CoA_dh_M"/>
    <property type="match status" value="1"/>
</dbReference>
<feature type="domain" description="Acyl-CoA oxidase/dehydrogenase middle" evidence="17">
    <location>
        <begin position="181"/>
        <end position="289"/>
    </location>
</feature>
<evidence type="ECO:0000256" key="2">
    <source>
        <dbReference type="ARBA" id="ARBA00001974"/>
    </source>
</evidence>
<evidence type="ECO:0000256" key="1">
    <source>
        <dbReference type="ARBA" id="ARBA00001201"/>
    </source>
</evidence>
<dbReference type="GO" id="GO:0005504">
    <property type="term" value="F:fatty acid binding"/>
    <property type="evidence" value="ECO:0007669"/>
    <property type="project" value="TreeGrafter"/>
</dbReference>
<feature type="binding site" evidence="15">
    <location>
        <position position="224"/>
    </location>
    <ligand>
        <name>FAD</name>
        <dbReference type="ChEBI" id="CHEBI:57692"/>
    </ligand>
</feature>
<dbReference type="Gene3D" id="1.20.140.10">
    <property type="entry name" value="Butyryl-CoA Dehydrogenase, subunit A, domain 3"/>
    <property type="match status" value="2"/>
</dbReference>
<dbReference type="SUPFAM" id="SSF47203">
    <property type="entry name" value="Acyl-CoA dehydrogenase C-terminal domain-like"/>
    <property type="match status" value="2"/>
</dbReference>
<dbReference type="Proteomes" id="UP001212841">
    <property type="component" value="Unassembled WGS sequence"/>
</dbReference>
<comment type="pathway">
    <text evidence="4">Lipid metabolism; peroxisomal fatty acid beta-oxidation.</text>
</comment>
<evidence type="ECO:0000256" key="6">
    <source>
        <dbReference type="ARBA" id="ARBA00022630"/>
    </source>
</evidence>
<evidence type="ECO:0000256" key="3">
    <source>
        <dbReference type="ARBA" id="ARBA00004275"/>
    </source>
</evidence>
<dbReference type="FunFam" id="1.20.140.10:FF:000013">
    <property type="entry name" value="Acyl-coenzyme A oxidase"/>
    <property type="match status" value="1"/>
</dbReference>
<dbReference type="PIRSF" id="PIRSF000168">
    <property type="entry name" value="Acyl-CoA_oxidase"/>
    <property type="match status" value="1"/>
</dbReference>
<dbReference type="PANTHER" id="PTHR10909">
    <property type="entry name" value="ELECTRON TRANSPORT OXIDOREDUCTASE"/>
    <property type="match status" value="1"/>
</dbReference>
<dbReference type="GO" id="GO:0071949">
    <property type="term" value="F:FAD binding"/>
    <property type="evidence" value="ECO:0007669"/>
    <property type="project" value="InterPro"/>
</dbReference>
<proteinExistence type="inferred from homology"/>
<comment type="caution">
    <text evidence="20">The sequence shown here is derived from an EMBL/GenBank/DDBJ whole genome shotgun (WGS) entry which is preliminary data.</text>
</comment>
<dbReference type="Gene3D" id="2.40.110.10">
    <property type="entry name" value="Butyryl-CoA Dehydrogenase, subunit A, domain 2"/>
    <property type="match status" value="1"/>
</dbReference>
<dbReference type="InterPro" id="IPR037069">
    <property type="entry name" value="AcylCoA_DH/ox_N_sf"/>
</dbReference>
<dbReference type="GO" id="GO:0005777">
    <property type="term" value="C:peroxisome"/>
    <property type="evidence" value="ECO:0007669"/>
    <property type="project" value="UniProtKB-SubCell"/>
</dbReference>
<evidence type="ECO:0000256" key="11">
    <source>
        <dbReference type="ARBA" id="ARBA00023140"/>
    </source>
</evidence>
<keyword evidence="9" id="KW-0560">Oxidoreductase</keyword>
<dbReference type="EMBL" id="JADGJD010000278">
    <property type="protein sequence ID" value="KAJ3052648.1"/>
    <property type="molecule type" value="Genomic_DNA"/>
</dbReference>
<evidence type="ECO:0000256" key="13">
    <source>
        <dbReference type="PIRNR" id="PIRNR000168"/>
    </source>
</evidence>
<dbReference type="InterPro" id="IPR002655">
    <property type="entry name" value="Acyl-CoA_oxidase_C"/>
</dbReference>
<dbReference type="FunFam" id="1.10.540.10:FF:000018">
    <property type="entry name" value="Acyl-coenzyme A oxidase"/>
    <property type="match status" value="1"/>
</dbReference>
<dbReference type="Pfam" id="PF01756">
    <property type="entry name" value="ACOX"/>
    <property type="match status" value="1"/>
</dbReference>
<evidence type="ECO:0000256" key="9">
    <source>
        <dbReference type="ARBA" id="ARBA00023002"/>
    </source>
</evidence>
<dbReference type="PANTHER" id="PTHR10909:SF352">
    <property type="entry name" value="ACYL-COENZYME A OXIDASE-LIKE PROTEIN"/>
    <property type="match status" value="1"/>
</dbReference>
<dbReference type="Gene3D" id="1.10.540.10">
    <property type="entry name" value="Acyl-CoA dehydrogenase/oxidase, N-terminal domain"/>
    <property type="match status" value="1"/>
</dbReference>
<evidence type="ECO:0000256" key="14">
    <source>
        <dbReference type="PIRSR" id="PIRSR000168-1"/>
    </source>
</evidence>
<comment type="similarity">
    <text evidence="5 13">Belongs to the acyl-CoA oxidase family.</text>
</comment>
<evidence type="ECO:0000256" key="12">
    <source>
        <dbReference type="ARBA" id="ARBA00063271"/>
    </source>
</evidence>
<dbReference type="GO" id="GO:0033540">
    <property type="term" value="P:fatty acid beta-oxidation using acyl-CoA oxidase"/>
    <property type="evidence" value="ECO:0007669"/>
    <property type="project" value="TreeGrafter"/>
</dbReference>
<dbReference type="SUPFAM" id="SSF56645">
    <property type="entry name" value="Acyl-CoA dehydrogenase NM domain-like"/>
    <property type="match status" value="1"/>
</dbReference>
<evidence type="ECO:0000256" key="4">
    <source>
        <dbReference type="ARBA" id="ARBA00004846"/>
    </source>
</evidence>
<evidence type="ECO:0000259" key="17">
    <source>
        <dbReference type="Pfam" id="PF02770"/>
    </source>
</evidence>
<evidence type="ECO:0000256" key="15">
    <source>
        <dbReference type="PIRSR" id="PIRSR000168-2"/>
    </source>
</evidence>
<dbReference type="InterPro" id="IPR046373">
    <property type="entry name" value="Acyl-CoA_Oxase/DH_mid-dom_sf"/>
</dbReference>
<reference evidence="20" key="1">
    <citation type="submission" date="2020-05" db="EMBL/GenBank/DDBJ databases">
        <title>Phylogenomic resolution of chytrid fungi.</title>
        <authorList>
            <person name="Stajich J.E."/>
            <person name="Amses K."/>
            <person name="Simmons R."/>
            <person name="Seto K."/>
            <person name="Myers J."/>
            <person name="Bonds A."/>
            <person name="Quandt C.A."/>
            <person name="Barry K."/>
            <person name="Liu P."/>
            <person name="Grigoriev I."/>
            <person name="Longcore J.E."/>
            <person name="James T.Y."/>
        </authorList>
    </citation>
    <scope>NUCLEOTIDE SEQUENCE</scope>
    <source>
        <strain evidence="20">JEL0318</strain>
    </source>
</reference>
<accession>A0AAD5SEM9</accession>
<feature type="binding site" evidence="15">
    <location>
        <position position="185"/>
    </location>
    <ligand>
        <name>FAD</name>
        <dbReference type="ChEBI" id="CHEBI:57692"/>
    </ligand>
</feature>
<keyword evidence="7 13" id="KW-0274">FAD</keyword>
<keyword evidence="10" id="KW-0443">Lipid metabolism</keyword>
<evidence type="ECO:0000256" key="10">
    <source>
        <dbReference type="ARBA" id="ARBA00023098"/>
    </source>
</evidence>
<evidence type="ECO:0000256" key="7">
    <source>
        <dbReference type="ARBA" id="ARBA00022827"/>
    </source>
</evidence>
<gene>
    <name evidence="20" type="primary">POX1</name>
    <name evidence="20" type="ORF">HK097_005925</name>
</gene>
<evidence type="ECO:0000256" key="8">
    <source>
        <dbReference type="ARBA" id="ARBA00022832"/>
    </source>
</evidence>
<evidence type="ECO:0000259" key="19">
    <source>
        <dbReference type="Pfam" id="PF22924"/>
    </source>
</evidence>
<evidence type="ECO:0000256" key="5">
    <source>
        <dbReference type="ARBA" id="ARBA00006288"/>
    </source>
</evidence>
<dbReference type="InterPro" id="IPR009100">
    <property type="entry name" value="AcylCoA_DH/oxidase_NM_dom_sf"/>
</dbReference>
<dbReference type="InterPro" id="IPR029320">
    <property type="entry name" value="Acyl-CoA_ox_N"/>
</dbReference>
<protein>
    <recommendedName>
        <fullName evidence="13">Acyl-coenzyme A oxidase</fullName>
    </recommendedName>
</protein>
<evidence type="ECO:0000259" key="18">
    <source>
        <dbReference type="Pfam" id="PF14749"/>
    </source>
</evidence>
<dbReference type="FunFam" id="2.40.110.10:FF:000003">
    <property type="entry name" value="Acyl-coenzyme A oxidase"/>
    <property type="match status" value="1"/>
</dbReference>
<comment type="cofactor">
    <cofactor evidence="2">
        <name>FAD</name>
        <dbReference type="ChEBI" id="CHEBI:57692"/>
    </cofactor>
</comment>
<dbReference type="InterPro" id="IPR055060">
    <property type="entry name" value="ACOX_C_alpha1"/>
</dbReference>
<dbReference type="FunFam" id="1.20.140.10:FF:000015">
    <property type="entry name" value="Acyl-coenzyme A oxidase"/>
    <property type="match status" value="1"/>
</dbReference>